<sequence>MGEAELASEGRDMTTIAWDGTTLAADRCSWSGPARRRVRKVFKVRAPDGRMFLVAFAGNGDFAMAILAWMRGRGEKPNAADFNVERDSCCGVIVDERRRVWQIPASLVYGQPMRERKFAQGAGQEFAWGALEAGASARKAVEIAAKRSDYAGLGVDCVRF</sequence>
<evidence type="ECO:0000313" key="1">
    <source>
        <dbReference type="EMBL" id="SCU75527.1"/>
    </source>
</evidence>
<accession>A0A1K0JJZ1</accession>
<dbReference type="AlphaFoldDB" id="A0A1K0JJZ1"/>
<dbReference type="InterPro" id="IPR029055">
    <property type="entry name" value="Ntn_hydrolases_N"/>
</dbReference>
<reference evidence="1" key="1">
    <citation type="submission" date="2016-09" db="EMBL/GenBank/DDBJ databases">
        <authorList>
            <person name="Capua I."/>
            <person name="De Benedictis P."/>
            <person name="Joannis T."/>
            <person name="Lombin L.H."/>
            <person name="Cattoli G."/>
        </authorList>
    </citation>
    <scope>NUCLEOTIDE SEQUENCE</scope>
    <source>
        <strain evidence="1">B9</strain>
    </source>
</reference>
<protein>
    <submittedName>
        <fullName evidence="1">Uncharacterized protein</fullName>
    </submittedName>
</protein>
<organism evidence="1">
    <name type="scientific">Cupriavidus necator</name>
    <name type="common">Alcaligenes eutrophus</name>
    <name type="synonym">Ralstonia eutropha</name>
    <dbReference type="NCBI Taxonomy" id="106590"/>
    <lineage>
        <taxon>Bacteria</taxon>
        <taxon>Pseudomonadati</taxon>
        <taxon>Pseudomonadota</taxon>
        <taxon>Betaproteobacteria</taxon>
        <taxon>Burkholderiales</taxon>
        <taxon>Burkholderiaceae</taxon>
        <taxon>Cupriavidus</taxon>
    </lineage>
</organism>
<name>A0A1K0JJZ1_CUPNE</name>
<gene>
    <name evidence="1" type="ORF">CNECB9_2370101</name>
</gene>
<dbReference type="SUPFAM" id="SSF56235">
    <property type="entry name" value="N-terminal nucleophile aminohydrolases (Ntn hydrolases)"/>
    <property type="match status" value="1"/>
</dbReference>
<dbReference type="EMBL" id="FMSH01000154">
    <property type="protein sequence ID" value="SCU75527.1"/>
    <property type="molecule type" value="Genomic_DNA"/>
</dbReference>
<proteinExistence type="predicted"/>